<feature type="non-terminal residue" evidence="3">
    <location>
        <position position="1"/>
    </location>
</feature>
<evidence type="ECO:0000313" key="3">
    <source>
        <dbReference type="EMBL" id="GFD58932.1"/>
    </source>
</evidence>
<comment type="caution">
    <text evidence="3">The sequence shown here is derived from an EMBL/GenBank/DDBJ whole genome shotgun (WGS) entry which is preliminary data.</text>
</comment>
<feature type="signal peptide" evidence="2">
    <location>
        <begin position="1"/>
        <end position="30"/>
    </location>
</feature>
<name>A0A699XFU3_TANCI</name>
<evidence type="ECO:0000256" key="2">
    <source>
        <dbReference type="SAM" id="SignalP"/>
    </source>
</evidence>
<feature type="region of interest" description="Disordered" evidence="1">
    <location>
        <begin position="40"/>
        <end position="65"/>
    </location>
</feature>
<dbReference type="EMBL" id="BKCJ011859178">
    <property type="protein sequence ID" value="GFD58932.1"/>
    <property type="molecule type" value="Genomic_DNA"/>
</dbReference>
<feature type="non-terminal residue" evidence="3">
    <location>
        <position position="65"/>
    </location>
</feature>
<proteinExistence type="predicted"/>
<evidence type="ECO:0000256" key="1">
    <source>
        <dbReference type="SAM" id="MobiDB-lite"/>
    </source>
</evidence>
<reference evidence="3" key="1">
    <citation type="journal article" date="2019" name="Sci. Rep.">
        <title>Draft genome of Tanacetum cinerariifolium, the natural source of mosquito coil.</title>
        <authorList>
            <person name="Yamashiro T."/>
            <person name="Shiraishi A."/>
            <person name="Satake H."/>
            <person name="Nakayama K."/>
        </authorList>
    </citation>
    <scope>NUCLEOTIDE SEQUENCE</scope>
</reference>
<organism evidence="3">
    <name type="scientific">Tanacetum cinerariifolium</name>
    <name type="common">Dalmatian daisy</name>
    <name type="synonym">Chrysanthemum cinerariifolium</name>
    <dbReference type="NCBI Taxonomy" id="118510"/>
    <lineage>
        <taxon>Eukaryota</taxon>
        <taxon>Viridiplantae</taxon>
        <taxon>Streptophyta</taxon>
        <taxon>Embryophyta</taxon>
        <taxon>Tracheophyta</taxon>
        <taxon>Spermatophyta</taxon>
        <taxon>Magnoliopsida</taxon>
        <taxon>eudicotyledons</taxon>
        <taxon>Gunneridae</taxon>
        <taxon>Pentapetalae</taxon>
        <taxon>asterids</taxon>
        <taxon>campanulids</taxon>
        <taxon>Asterales</taxon>
        <taxon>Asteraceae</taxon>
        <taxon>Asteroideae</taxon>
        <taxon>Anthemideae</taxon>
        <taxon>Anthemidinae</taxon>
        <taxon>Tanacetum</taxon>
    </lineage>
</organism>
<feature type="chain" id="PRO_5025539832" evidence="2">
    <location>
        <begin position="31"/>
        <end position="65"/>
    </location>
</feature>
<accession>A0A699XFU3</accession>
<feature type="compositionally biased region" description="Basic and acidic residues" evidence="1">
    <location>
        <begin position="53"/>
        <end position="65"/>
    </location>
</feature>
<gene>
    <name evidence="3" type="ORF">Tci_930901</name>
</gene>
<dbReference type="AlphaFoldDB" id="A0A699XFU3"/>
<sequence length="65" mass="6657">HRERAVGAAAGRGVRLLLAAAAAAFGAAAAQVPARLGPQQQGLSEAAFGHPQDVAELHRHREQAV</sequence>
<protein>
    <submittedName>
        <fullName evidence="3">Uncharacterized protein</fullName>
    </submittedName>
</protein>
<keyword evidence="2" id="KW-0732">Signal</keyword>